<name>A0A0W0GDU9_MONRR</name>
<dbReference type="Proteomes" id="UP000054988">
    <property type="component" value="Unassembled WGS sequence"/>
</dbReference>
<dbReference type="InterPro" id="IPR000246">
    <property type="entry name" value="Peptidase_T2"/>
</dbReference>
<evidence type="ECO:0000313" key="1">
    <source>
        <dbReference type="EMBL" id="KTB46727.1"/>
    </source>
</evidence>
<dbReference type="EMBL" id="LATX01000267">
    <property type="protein sequence ID" value="KTB46727.1"/>
    <property type="molecule type" value="Genomic_DNA"/>
</dbReference>
<dbReference type="Pfam" id="PF01112">
    <property type="entry name" value="Asparaginase_2"/>
    <property type="match status" value="1"/>
</dbReference>
<proteinExistence type="predicted"/>
<gene>
    <name evidence="1" type="ORF">WG66_658</name>
</gene>
<dbReference type="GO" id="GO:0005737">
    <property type="term" value="C:cytoplasm"/>
    <property type="evidence" value="ECO:0007669"/>
    <property type="project" value="TreeGrafter"/>
</dbReference>
<accession>A0A0W0GDU9</accession>
<dbReference type="eggNOG" id="KOG1592">
    <property type="taxonomic scope" value="Eukaryota"/>
</dbReference>
<dbReference type="AlphaFoldDB" id="A0A0W0GDU9"/>
<dbReference type="InterPro" id="IPR029055">
    <property type="entry name" value="Ntn_hydrolases_N"/>
</dbReference>
<dbReference type="PANTHER" id="PTHR10188:SF43">
    <property type="entry name" value="ASPARAGINASE (EUROFUNG)"/>
    <property type="match status" value="1"/>
</dbReference>
<organism evidence="1 2">
    <name type="scientific">Moniliophthora roreri</name>
    <name type="common">Frosty pod rot fungus</name>
    <name type="synonym">Monilia roreri</name>
    <dbReference type="NCBI Taxonomy" id="221103"/>
    <lineage>
        <taxon>Eukaryota</taxon>
        <taxon>Fungi</taxon>
        <taxon>Dikarya</taxon>
        <taxon>Basidiomycota</taxon>
        <taxon>Agaricomycotina</taxon>
        <taxon>Agaricomycetes</taxon>
        <taxon>Agaricomycetidae</taxon>
        <taxon>Agaricales</taxon>
        <taxon>Marasmiineae</taxon>
        <taxon>Marasmiaceae</taxon>
        <taxon>Moniliophthora</taxon>
    </lineage>
</organism>
<dbReference type="GO" id="GO:0016787">
    <property type="term" value="F:hydrolase activity"/>
    <property type="evidence" value="ECO:0007669"/>
    <property type="project" value="InterPro"/>
</dbReference>
<comment type="caution">
    <text evidence="1">The sequence shown here is derived from an EMBL/GenBank/DDBJ whole genome shotgun (WGS) entry which is preliminary data.</text>
</comment>
<reference evidence="1 2" key="1">
    <citation type="submission" date="2015-12" db="EMBL/GenBank/DDBJ databases">
        <title>Draft genome sequence of Moniliophthora roreri, the causal agent of frosty pod rot of cacao.</title>
        <authorList>
            <person name="Aime M.C."/>
            <person name="Diaz-Valderrama J.R."/>
            <person name="Kijpornyongpan T."/>
            <person name="Phillips-Mora W."/>
        </authorList>
    </citation>
    <scope>NUCLEOTIDE SEQUENCE [LARGE SCALE GENOMIC DNA]</scope>
    <source>
        <strain evidence="1 2">MCA 2952</strain>
    </source>
</reference>
<dbReference type="SUPFAM" id="SSF56235">
    <property type="entry name" value="N-terminal nucleophile aminohydrolases (Ntn hydrolases)"/>
    <property type="match status" value="1"/>
</dbReference>
<protein>
    <submittedName>
        <fullName evidence="1">Putative L-asparaginase</fullName>
    </submittedName>
</protein>
<dbReference type="PANTHER" id="PTHR10188">
    <property type="entry name" value="L-ASPARAGINASE"/>
    <property type="match status" value="1"/>
</dbReference>
<evidence type="ECO:0000313" key="2">
    <source>
        <dbReference type="Proteomes" id="UP000054988"/>
    </source>
</evidence>
<sequence length="155" mass="16228">MSQPEKTSASRGHGNGKSKAKYVLVIHGGAGTMTKKSSTPEKVAAYRSGLCGEAMDAAIAAVTVMEDNELFNAGKGAVFNVNGENELEASLMVSKPPASHPEIPPARRGLGLTLLKRIRNPAKLARSLYLNPSLAPHTFLSGANAESLAGGQRME</sequence>